<dbReference type="GO" id="GO:0005886">
    <property type="term" value="C:plasma membrane"/>
    <property type="evidence" value="ECO:0007669"/>
    <property type="project" value="TreeGrafter"/>
</dbReference>
<dbReference type="GO" id="GO:0052851">
    <property type="term" value="F:ferric-chelate reductase (NADPH) activity"/>
    <property type="evidence" value="ECO:0007669"/>
    <property type="project" value="TreeGrafter"/>
</dbReference>
<sequence length="204" mass="21912">MNIAIIGAGNVGGALATQWHKAGHTVIIGTRDRQSTKVQKVLDATPNMAVASIEEAVHQSDVILISTPPTAIFDLIAQMGDVTGKFIIDATNAVRQKPEPYATVYHALVDKTNAEAVKCFNSTGFENMQNPVYHGEGIDMFMAGSSLKAKEIAAQLAKDAGFGACWDFGGSDKVELLEQFALSWINLAILQGHGRNLAFKVIKR</sequence>
<proteinExistence type="predicted"/>
<dbReference type="AlphaFoldDB" id="A0A7U4E3S8"/>
<gene>
    <name evidence="3" type="ordered locus">Runsl_0268</name>
</gene>
<keyword evidence="4" id="KW-1185">Reference proteome</keyword>
<dbReference type="PANTHER" id="PTHR14239:SF0">
    <property type="entry name" value="F420-DEPENDENT NADP REDUCTASE"/>
    <property type="match status" value="1"/>
</dbReference>
<dbReference type="InterPro" id="IPR036291">
    <property type="entry name" value="NAD(P)-bd_dom_sf"/>
</dbReference>
<dbReference type="Gene3D" id="3.40.50.720">
    <property type="entry name" value="NAD(P)-binding Rossmann-like Domain"/>
    <property type="match status" value="1"/>
</dbReference>
<keyword evidence="1" id="KW-0560">Oxidoreductase</keyword>
<protein>
    <submittedName>
        <fullName evidence="3">NADP oxidoreductase coenzyme F420-dependent</fullName>
    </submittedName>
</protein>
<name>A0A7U4E3S8_RUNSL</name>
<dbReference type="SUPFAM" id="SSF51735">
    <property type="entry name" value="NAD(P)-binding Rossmann-fold domains"/>
    <property type="match status" value="1"/>
</dbReference>
<dbReference type="Pfam" id="PF03807">
    <property type="entry name" value="F420_oxidored"/>
    <property type="match status" value="1"/>
</dbReference>
<dbReference type="GO" id="GO:0008823">
    <property type="term" value="F:cupric reductase (NADH) activity"/>
    <property type="evidence" value="ECO:0007669"/>
    <property type="project" value="TreeGrafter"/>
</dbReference>
<dbReference type="InterPro" id="IPR028939">
    <property type="entry name" value="P5C_Rdtase_cat_N"/>
</dbReference>
<reference evidence="4" key="1">
    <citation type="submission" date="2011-06" db="EMBL/GenBank/DDBJ databases">
        <title>The complete genome of chromosome of Runella slithyformis DSM 19594.</title>
        <authorList>
            <consortium name="US DOE Joint Genome Institute (JGI-PGF)"/>
            <person name="Lucas S."/>
            <person name="Han J."/>
            <person name="Lapidus A."/>
            <person name="Bruce D."/>
            <person name="Goodwin L."/>
            <person name="Pitluck S."/>
            <person name="Peters L."/>
            <person name="Kyrpides N."/>
            <person name="Mavromatis K."/>
            <person name="Ivanova N."/>
            <person name="Ovchinnikova G."/>
            <person name="Zhang X."/>
            <person name="Misra M."/>
            <person name="Detter J.C."/>
            <person name="Tapia R."/>
            <person name="Han C."/>
            <person name="Land M."/>
            <person name="Hauser L."/>
            <person name="Markowitz V."/>
            <person name="Cheng J.-F."/>
            <person name="Hugenholtz P."/>
            <person name="Woyke T."/>
            <person name="Wu D."/>
            <person name="Tindall B."/>
            <person name="Faehrich R."/>
            <person name="Brambilla E."/>
            <person name="Klenk H.-P."/>
            <person name="Eisen J.A."/>
        </authorList>
    </citation>
    <scope>NUCLEOTIDE SEQUENCE [LARGE SCALE GENOMIC DNA]</scope>
    <source>
        <strain evidence="4">ATCC 29530 / DSM 19594 / LMG 11500 / NCIMB 11436 / LSU 4</strain>
    </source>
</reference>
<accession>A0A7U4E3S8</accession>
<feature type="domain" description="Pyrroline-5-carboxylate reductase catalytic N-terminal" evidence="2">
    <location>
        <begin position="3"/>
        <end position="92"/>
    </location>
</feature>
<dbReference type="KEGG" id="rsi:Runsl_0268"/>
<evidence type="ECO:0000259" key="2">
    <source>
        <dbReference type="Pfam" id="PF03807"/>
    </source>
</evidence>
<dbReference type="PANTHER" id="PTHR14239">
    <property type="entry name" value="DUDULIN-RELATED"/>
    <property type="match status" value="1"/>
</dbReference>
<evidence type="ECO:0000313" key="4">
    <source>
        <dbReference type="Proteomes" id="UP000000493"/>
    </source>
</evidence>
<dbReference type="GO" id="GO:0015677">
    <property type="term" value="P:copper ion import"/>
    <property type="evidence" value="ECO:0007669"/>
    <property type="project" value="TreeGrafter"/>
</dbReference>
<organism evidence="3 4">
    <name type="scientific">Runella slithyformis (strain ATCC 29530 / DSM 19594 / LMG 11500 / NCIMB 11436 / LSU 4)</name>
    <dbReference type="NCBI Taxonomy" id="761193"/>
    <lineage>
        <taxon>Bacteria</taxon>
        <taxon>Pseudomonadati</taxon>
        <taxon>Bacteroidota</taxon>
        <taxon>Cytophagia</taxon>
        <taxon>Cytophagales</taxon>
        <taxon>Spirosomataceae</taxon>
        <taxon>Runella</taxon>
    </lineage>
</organism>
<evidence type="ECO:0000313" key="3">
    <source>
        <dbReference type="EMBL" id="AEI46721.1"/>
    </source>
</evidence>
<dbReference type="Proteomes" id="UP000000493">
    <property type="component" value="Chromosome"/>
</dbReference>
<evidence type="ECO:0000256" key="1">
    <source>
        <dbReference type="ARBA" id="ARBA00023002"/>
    </source>
</evidence>
<reference evidence="3 4" key="2">
    <citation type="journal article" date="2012" name="Stand. Genomic Sci.">
        <title>Complete genome sequence of the aquatic bacterium Runella slithyformis type strain (LSU 4(T)).</title>
        <authorList>
            <person name="Copeland A."/>
            <person name="Zhang X."/>
            <person name="Misra M."/>
            <person name="Lapidus A."/>
            <person name="Nolan M."/>
            <person name="Lucas S."/>
            <person name="Deshpande S."/>
            <person name="Cheng J.F."/>
            <person name="Tapia R."/>
            <person name="Goodwin L.A."/>
            <person name="Pitluck S."/>
            <person name="Liolios K."/>
            <person name="Pagani I."/>
            <person name="Ivanova N."/>
            <person name="Mikhailova N."/>
            <person name="Pati A."/>
            <person name="Chen A."/>
            <person name="Palaniappan K."/>
            <person name="Land M."/>
            <person name="Hauser L."/>
            <person name="Pan C."/>
            <person name="Jeffries C.D."/>
            <person name="Detter J.C."/>
            <person name="Brambilla E.M."/>
            <person name="Rohde M."/>
            <person name="Djao O.D."/>
            <person name="Goker M."/>
            <person name="Sikorski J."/>
            <person name="Tindall B.J."/>
            <person name="Woyke T."/>
            <person name="Bristow J."/>
            <person name="Eisen J.A."/>
            <person name="Markowitz V."/>
            <person name="Hugenholtz P."/>
            <person name="Kyrpides N.C."/>
            <person name="Klenk H.P."/>
            <person name="Mavromatis K."/>
        </authorList>
    </citation>
    <scope>NUCLEOTIDE SEQUENCE [LARGE SCALE GENOMIC DNA]</scope>
    <source>
        <strain evidence="4">ATCC 29530 / DSM 19594 / LMG 11500 / NCIMB 11436 / LSU 4</strain>
    </source>
</reference>
<dbReference type="InterPro" id="IPR051267">
    <property type="entry name" value="STEAP_metalloreductase"/>
</dbReference>
<dbReference type="EMBL" id="CP002859">
    <property type="protein sequence ID" value="AEI46721.1"/>
    <property type="molecule type" value="Genomic_DNA"/>
</dbReference>